<evidence type="ECO:0000256" key="1">
    <source>
        <dbReference type="ARBA" id="ARBA00006525"/>
    </source>
</evidence>
<feature type="domain" description="Smf/DprA SLOG" evidence="2">
    <location>
        <begin position="28"/>
        <end position="104"/>
    </location>
</feature>
<evidence type="ECO:0000313" key="3">
    <source>
        <dbReference type="EMBL" id="MEC4263886.1"/>
    </source>
</evidence>
<dbReference type="Gene3D" id="3.40.50.450">
    <property type="match status" value="1"/>
</dbReference>
<name>A0ABU6ILG2_9FLAO</name>
<comment type="similarity">
    <text evidence="1">Belongs to the DprA/Smf family.</text>
</comment>
<evidence type="ECO:0000313" key="4">
    <source>
        <dbReference type="Proteomes" id="UP001355298"/>
    </source>
</evidence>
<dbReference type="Pfam" id="PF02481">
    <property type="entry name" value="DNA_processg_A"/>
    <property type="match status" value="1"/>
</dbReference>
<dbReference type="InterPro" id="IPR003488">
    <property type="entry name" value="DprA"/>
</dbReference>
<dbReference type="Proteomes" id="UP001355298">
    <property type="component" value="Unassembled WGS sequence"/>
</dbReference>
<keyword evidence="4" id="KW-1185">Reference proteome</keyword>
<gene>
    <name evidence="3" type="ORF">VOP03_00885</name>
</gene>
<evidence type="ECO:0000259" key="2">
    <source>
        <dbReference type="Pfam" id="PF02481"/>
    </source>
</evidence>
<dbReference type="RefSeq" id="WP_326276695.1">
    <property type="nucleotide sequence ID" value="NZ_JAYKYV010000001.1"/>
</dbReference>
<accession>A0ABU6ILG2</accession>
<protein>
    <submittedName>
        <fullName evidence="3">DNA-processing protein DprA</fullName>
    </submittedName>
</protein>
<sequence length="113" mass="12991">MCRPSPVWRTDSIKFIPKCRLHTIRSRSKWRFYDRIIARISEATIVMESAEKGGSLVTADLAHSYHREVFAVPGRTTDKWSKGCNGLIKYQRAHLLTSAAELVYLLGWKIQGR</sequence>
<dbReference type="EMBL" id="JAYMGW010000001">
    <property type="protein sequence ID" value="MEC4263886.1"/>
    <property type="molecule type" value="Genomic_DNA"/>
</dbReference>
<reference evidence="3 4" key="1">
    <citation type="submission" date="2024-01" db="EMBL/GenBank/DDBJ databases">
        <title>The strains designed SYSU M86414 and SYSU M84420 isolated from the marine sediment in San Sha City (Hainan Province, China).</title>
        <authorList>
            <person name="Guo D."/>
        </authorList>
    </citation>
    <scope>NUCLEOTIDE SEQUENCE [LARGE SCALE GENOMIC DNA]</scope>
    <source>
        <strain evidence="3 4">SYSU M84420</strain>
    </source>
</reference>
<comment type="caution">
    <text evidence="3">The sequence shown here is derived from an EMBL/GenBank/DDBJ whole genome shotgun (WGS) entry which is preliminary data.</text>
</comment>
<dbReference type="PANTHER" id="PTHR43022:SF1">
    <property type="entry name" value="PROTEIN SMF"/>
    <property type="match status" value="1"/>
</dbReference>
<proteinExistence type="inferred from homology"/>
<dbReference type="InterPro" id="IPR057666">
    <property type="entry name" value="DrpA_SLOG"/>
</dbReference>
<organism evidence="3 4">
    <name type="scientific">Flagellimonas halotolerans</name>
    <dbReference type="NCBI Taxonomy" id="3112164"/>
    <lineage>
        <taxon>Bacteria</taxon>
        <taxon>Pseudomonadati</taxon>
        <taxon>Bacteroidota</taxon>
        <taxon>Flavobacteriia</taxon>
        <taxon>Flavobacteriales</taxon>
        <taxon>Flavobacteriaceae</taxon>
        <taxon>Flagellimonas</taxon>
    </lineage>
</organism>
<dbReference type="PANTHER" id="PTHR43022">
    <property type="entry name" value="PROTEIN SMF"/>
    <property type="match status" value="1"/>
</dbReference>